<protein>
    <recommendedName>
        <fullName evidence="2">Lon proteolytic domain-containing protein</fullName>
    </recommendedName>
</protein>
<organism evidence="3 4">
    <name type="scientific">Paenibacillus oryzae</name>
    <dbReference type="NCBI Taxonomy" id="1844972"/>
    <lineage>
        <taxon>Bacteria</taxon>
        <taxon>Bacillati</taxon>
        <taxon>Bacillota</taxon>
        <taxon>Bacilli</taxon>
        <taxon>Bacillales</taxon>
        <taxon>Paenibacillaceae</taxon>
        <taxon>Paenibacillus</taxon>
    </lineage>
</organism>
<keyword evidence="1" id="KW-0472">Membrane</keyword>
<name>A0A1A5YB70_9BACL</name>
<dbReference type="SUPFAM" id="SSF54211">
    <property type="entry name" value="Ribosomal protein S5 domain 2-like"/>
    <property type="match status" value="1"/>
</dbReference>
<sequence length="416" mass="45361">MGVSSYVFVDNLILHMYAIFFRLDQDAATMLANGRFKQVNADMGRNGSPWKKMIYSAAGTALFMWLLLYAPTPFVLFQPGIAISVEPMITLEELDENSVPADNGITETAPHEDKSEGEFLLTAVKLTEPNFWNVAKAAFQRDYDLMRKRDVYGDASRSQYVRQLAVVMQNSQSNAVEAVYRHLSVTYTHRVSAIVVTGIVPGEGSQMLEQGDLLIGAEGEEPFRDIKDAVSRWQLNRQTNEAWKLVIDRGGERMVLELEKSSDAAGNALKYSENERLEQFAAWLGVAGFAEKQELVPEKTPHKLNISANNIGGPSAGLVFALQGVDLLTPGDLTGGRRIAATGTISPDGAVGDIGGISQKVVSTSSEGAELFLVPLGNEADARKKAAALHSPMKIAGVRTLQEALDVIEDFIREPA</sequence>
<accession>A0A1A5YB70</accession>
<evidence type="ECO:0000256" key="1">
    <source>
        <dbReference type="SAM" id="Phobius"/>
    </source>
</evidence>
<feature type="domain" description="Lon proteolytic" evidence="2">
    <location>
        <begin position="312"/>
        <end position="407"/>
    </location>
</feature>
<dbReference type="Proteomes" id="UP000092024">
    <property type="component" value="Unassembled WGS sequence"/>
</dbReference>
<evidence type="ECO:0000313" key="3">
    <source>
        <dbReference type="EMBL" id="OBR62827.1"/>
    </source>
</evidence>
<dbReference type="STRING" id="1844972.A7K91_15675"/>
<feature type="transmembrane region" description="Helical" evidence="1">
    <location>
        <begin position="53"/>
        <end position="70"/>
    </location>
</feature>
<dbReference type="InterPro" id="IPR008269">
    <property type="entry name" value="Lon_proteolytic"/>
</dbReference>
<keyword evidence="1" id="KW-0812">Transmembrane</keyword>
<dbReference type="AlphaFoldDB" id="A0A1A5YB70"/>
<proteinExistence type="predicted"/>
<dbReference type="GO" id="GO:0004252">
    <property type="term" value="F:serine-type endopeptidase activity"/>
    <property type="evidence" value="ECO:0007669"/>
    <property type="project" value="InterPro"/>
</dbReference>
<dbReference type="Gene3D" id="3.30.230.10">
    <property type="match status" value="1"/>
</dbReference>
<keyword evidence="4" id="KW-1185">Reference proteome</keyword>
<reference evidence="3 4" key="1">
    <citation type="submission" date="2016-05" db="EMBL/GenBank/DDBJ databases">
        <title>Paenibacillus oryzae. sp. nov., isolated from the rice root.</title>
        <authorList>
            <person name="Zhang J."/>
            <person name="Zhang X."/>
        </authorList>
    </citation>
    <scope>NUCLEOTIDE SEQUENCE [LARGE SCALE GENOMIC DNA]</scope>
    <source>
        <strain evidence="3 4">1DrF-4</strain>
    </source>
</reference>
<dbReference type="InterPro" id="IPR014721">
    <property type="entry name" value="Ribsml_uS5_D2-typ_fold_subgr"/>
</dbReference>
<dbReference type="Pfam" id="PF05362">
    <property type="entry name" value="Lon_C"/>
    <property type="match status" value="1"/>
</dbReference>
<dbReference type="InterPro" id="IPR020568">
    <property type="entry name" value="Ribosomal_Su5_D2-typ_SF"/>
</dbReference>
<evidence type="ECO:0000313" key="4">
    <source>
        <dbReference type="Proteomes" id="UP000092024"/>
    </source>
</evidence>
<dbReference type="GO" id="GO:0006508">
    <property type="term" value="P:proteolysis"/>
    <property type="evidence" value="ECO:0007669"/>
    <property type="project" value="InterPro"/>
</dbReference>
<evidence type="ECO:0000259" key="2">
    <source>
        <dbReference type="Pfam" id="PF05362"/>
    </source>
</evidence>
<comment type="caution">
    <text evidence="3">The sequence shown here is derived from an EMBL/GenBank/DDBJ whole genome shotgun (WGS) entry which is preliminary data.</text>
</comment>
<keyword evidence="1" id="KW-1133">Transmembrane helix</keyword>
<dbReference type="EMBL" id="LYPA01000078">
    <property type="protein sequence ID" value="OBR62827.1"/>
    <property type="molecule type" value="Genomic_DNA"/>
</dbReference>
<gene>
    <name evidence="3" type="ORF">A7K91_15675</name>
</gene>
<dbReference type="GO" id="GO:0004176">
    <property type="term" value="F:ATP-dependent peptidase activity"/>
    <property type="evidence" value="ECO:0007669"/>
    <property type="project" value="InterPro"/>
</dbReference>